<feature type="domain" description="Aminotransferase class I/classII large" evidence="9">
    <location>
        <begin position="31"/>
        <end position="392"/>
    </location>
</feature>
<dbReference type="InterPro" id="IPR015424">
    <property type="entry name" value="PyrdxlP-dep_Trfase"/>
</dbReference>
<dbReference type="RefSeq" id="WP_139676370.1">
    <property type="nucleotide sequence ID" value="NZ_VDMN01000002.1"/>
</dbReference>
<gene>
    <name evidence="10" type="ORF">FHP24_11625</name>
</gene>
<evidence type="ECO:0000313" key="11">
    <source>
        <dbReference type="Proteomes" id="UP000311605"/>
    </source>
</evidence>
<evidence type="ECO:0000256" key="1">
    <source>
        <dbReference type="ARBA" id="ARBA00001933"/>
    </source>
</evidence>
<evidence type="ECO:0000259" key="9">
    <source>
        <dbReference type="Pfam" id="PF00155"/>
    </source>
</evidence>
<organism evidence="10 11">
    <name type="scientific">Aliirhizobium smilacinae</name>
    <dbReference type="NCBI Taxonomy" id="1395944"/>
    <lineage>
        <taxon>Bacteria</taxon>
        <taxon>Pseudomonadati</taxon>
        <taxon>Pseudomonadota</taxon>
        <taxon>Alphaproteobacteria</taxon>
        <taxon>Hyphomicrobiales</taxon>
        <taxon>Rhizobiaceae</taxon>
        <taxon>Aliirhizobium</taxon>
    </lineage>
</organism>
<accession>A0A5C4XJU2</accession>
<protein>
    <recommendedName>
        <fullName evidence="8">Aminotransferase</fullName>
        <ecNumber evidence="8">2.6.1.-</ecNumber>
    </recommendedName>
</protein>
<dbReference type="PROSITE" id="PS00105">
    <property type="entry name" value="AA_TRANSFER_CLASS_1"/>
    <property type="match status" value="1"/>
</dbReference>
<dbReference type="PANTHER" id="PTHR46383">
    <property type="entry name" value="ASPARTATE AMINOTRANSFERASE"/>
    <property type="match status" value="1"/>
</dbReference>
<dbReference type="InterPro" id="IPR004839">
    <property type="entry name" value="Aminotransferase_I/II_large"/>
</dbReference>
<dbReference type="SUPFAM" id="SSF53383">
    <property type="entry name" value="PLP-dependent transferases"/>
    <property type="match status" value="1"/>
</dbReference>
<dbReference type="Gene3D" id="3.40.640.10">
    <property type="entry name" value="Type I PLP-dependent aspartate aminotransferase-like (Major domain)"/>
    <property type="match status" value="1"/>
</dbReference>
<comment type="similarity">
    <text evidence="2 8">Belongs to the class-I pyridoxal-phosphate-dependent aminotransferase family.</text>
</comment>
<dbReference type="FunFam" id="3.40.640.10:FF:000033">
    <property type="entry name" value="Aspartate aminotransferase"/>
    <property type="match status" value="1"/>
</dbReference>
<sequence>MVYISKRIRSLNSSPTIAMAERARELRASGKDIIGLSSGEPDFDTPQHIRVAAAEAMERGETRYTDVAGTPALRDAVIRKFSRENGLSFDRNQIIVGTGAKQLIFNALVATLDEGDEVIVPAPYWVSYPDMVHLAGGVCVVADCTTREDLKLTADILRDVITPRTRWLILNSPNNPTGAVYSRDELADLAALLLEHPAINIMSDDIYEHIRFEDTPFATLAQVEPGLADRILTINGVSKAYAMTGWRIGFAGGPADLVGAMVKIQSQTTSNATSIAQAAAVVALDGPQDCVEDGRRVFERRRDLVMNIFAGANRIKSCRPAGAFYMLVDCRDLIGGSAEGSGHFADDEMLVRFFLENANVALVAGSAFGIPGFFRMSCAAGDDVLREAANRIVKASWLIS</sequence>
<evidence type="ECO:0000256" key="6">
    <source>
        <dbReference type="ARBA" id="ARBA00022898"/>
    </source>
</evidence>
<dbReference type="InterPro" id="IPR050596">
    <property type="entry name" value="AspAT/PAT-like"/>
</dbReference>
<dbReference type="GO" id="GO:0030170">
    <property type="term" value="F:pyridoxal phosphate binding"/>
    <property type="evidence" value="ECO:0007669"/>
    <property type="project" value="InterPro"/>
</dbReference>
<dbReference type="AlphaFoldDB" id="A0A5C4XJU2"/>
<keyword evidence="11" id="KW-1185">Reference proteome</keyword>
<dbReference type="PRINTS" id="PR00753">
    <property type="entry name" value="ACCSYNTHASE"/>
</dbReference>
<comment type="catalytic activity">
    <reaction evidence="7">
        <text>L-aspartate + 2-oxoglutarate = oxaloacetate + L-glutamate</text>
        <dbReference type="Rhea" id="RHEA:21824"/>
        <dbReference type="ChEBI" id="CHEBI:16452"/>
        <dbReference type="ChEBI" id="CHEBI:16810"/>
        <dbReference type="ChEBI" id="CHEBI:29985"/>
        <dbReference type="ChEBI" id="CHEBI:29991"/>
        <dbReference type="EC" id="2.6.1.1"/>
    </reaction>
</comment>
<dbReference type="Pfam" id="PF00155">
    <property type="entry name" value="Aminotran_1_2"/>
    <property type="match status" value="1"/>
</dbReference>
<evidence type="ECO:0000256" key="7">
    <source>
        <dbReference type="ARBA" id="ARBA00049185"/>
    </source>
</evidence>
<dbReference type="PANTHER" id="PTHR46383:SF1">
    <property type="entry name" value="ASPARTATE AMINOTRANSFERASE"/>
    <property type="match status" value="1"/>
</dbReference>
<dbReference type="EMBL" id="VDMN01000002">
    <property type="protein sequence ID" value="TNM63459.1"/>
    <property type="molecule type" value="Genomic_DNA"/>
</dbReference>
<dbReference type="CDD" id="cd00609">
    <property type="entry name" value="AAT_like"/>
    <property type="match status" value="1"/>
</dbReference>
<keyword evidence="5 8" id="KW-0808">Transferase</keyword>
<proteinExistence type="inferred from homology"/>
<dbReference type="OrthoDB" id="9804407at2"/>
<dbReference type="GO" id="GO:0006520">
    <property type="term" value="P:amino acid metabolic process"/>
    <property type="evidence" value="ECO:0007669"/>
    <property type="project" value="InterPro"/>
</dbReference>
<name>A0A5C4XJU2_9HYPH</name>
<evidence type="ECO:0000256" key="4">
    <source>
        <dbReference type="ARBA" id="ARBA00022576"/>
    </source>
</evidence>
<comment type="subunit">
    <text evidence="3">Homodimer.</text>
</comment>
<comment type="cofactor">
    <cofactor evidence="1 8">
        <name>pyridoxal 5'-phosphate</name>
        <dbReference type="ChEBI" id="CHEBI:597326"/>
    </cofactor>
</comment>
<dbReference type="EC" id="2.6.1.-" evidence="8"/>
<dbReference type="InterPro" id="IPR015422">
    <property type="entry name" value="PyrdxlP-dep_Trfase_small"/>
</dbReference>
<dbReference type="InterPro" id="IPR015421">
    <property type="entry name" value="PyrdxlP-dep_Trfase_major"/>
</dbReference>
<reference evidence="10 11" key="1">
    <citation type="submission" date="2019-06" db="EMBL/GenBank/DDBJ databases">
        <title>The draft genome of Rhizobium smilacinae PTYR-5.</title>
        <authorList>
            <person name="Liu L."/>
            <person name="Li L."/>
            <person name="Zhang X."/>
        </authorList>
    </citation>
    <scope>NUCLEOTIDE SEQUENCE [LARGE SCALE GENOMIC DNA]</scope>
    <source>
        <strain evidence="10 11">PTYR-5</strain>
    </source>
</reference>
<dbReference type="Proteomes" id="UP000311605">
    <property type="component" value="Unassembled WGS sequence"/>
</dbReference>
<keyword evidence="6" id="KW-0663">Pyridoxal phosphate</keyword>
<comment type="caution">
    <text evidence="10">The sequence shown here is derived from an EMBL/GenBank/DDBJ whole genome shotgun (WGS) entry which is preliminary data.</text>
</comment>
<evidence type="ECO:0000256" key="8">
    <source>
        <dbReference type="RuleBase" id="RU000481"/>
    </source>
</evidence>
<dbReference type="Gene3D" id="3.90.1150.10">
    <property type="entry name" value="Aspartate Aminotransferase, domain 1"/>
    <property type="match status" value="1"/>
</dbReference>
<evidence type="ECO:0000256" key="5">
    <source>
        <dbReference type="ARBA" id="ARBA00022679"/>
    </source>
</evidence>
<keyword evidence="4 8" id="KW-0032">Aminotransferase</keyword>
<evidence type="ECO:0000313" key="10">
    <source>
        <dbReference type="EMBL" id="TNM63459.1"/>
    </source>
</evidence>
<dbReference type="InterPro" id="IPR004838">
    <property type="entry name" value="NHTrfase_class1_PyrdxlP-BS"/>
</dbReference>
<evidence type="ECO:0000256" key="2">
    <source>
        <dbReference type="ARBA" id="ARBA00007441"/>
    </source>
</evidence>
<evidence type="ECO:0000256" key="3">
    <source>
        <dbReference type="ARBA" id="ARBA00011738"/>
    </source>
</evidence>
<dbReference type="GO" id="GO:0004069">
    <property type="term" value="F:L-aspartate:2-oxoglutarate aminotransferase activity"/>
    <property type="evidence" value="ECO:0007669"/>
    <property type="project" value="UniProtKB-EC"/>
</dbReference>